<evidence type="ECO:0000313" key="3">
    <source>
        <dbReference type="Proteomes" id="UP000075606"/>
    </source>
</evidence>
<proteinExistence type="predicted"/>
<organism evidence="2 3">
    <name type="scientific">Roseivirga spongicola</name>
    <dbReference type="NCBI Taxonomy" id="333140"/>
    <lineage>
        <taxon>Bacteria</taxon>
        <taxon>Pseudomonadati</taxon>
        <taxon>Bacteroidota</taxon>
        <taxon>Cytophagia</taxon>
        <taxon>Cytophagales</taxon>
        <taxon>Roseivirgaceae</taxon>
        <taxon>Roseivirga</taxon>
    </lineage>
</organism>
<dbReference type="STRING" id="333140.AWW68_08965"/>
<dbReference type="AlphaFoldDB" id="A0A150XB42"/>
<comment type="caution">
    <text evidence="2">The sequence shown here is derived from an EMBL/GenBank/DDBJ whole genome shotgun (WGS) entry which is preliminary data.</text>
</comment>
<dbReference type="OrthoDB" id="798224at2"/>
<dbReference type="Proteomes" id="UP000075606">
    <property type="component" value="Unassembled WGS sequence"/>
</dbReference>
<reference evidence="2 3" key="1">
    <citation type="submission" date="2016-01" db="EMBL/GenBank/DDBJ databases">
        <title>Genome sequencing of Roseivirga spongicola UST030701-084.</title>
        <authorList>
            <person name="Selvaratnam C."/>
            <person name="Thevarajoo S."/>
            <person name="Goh K.M."/>
            <person name="Ee R."/>
            <person name="Chan K.-G."/>
            <person name="Chong C.S."/>
        </authorList>
    </citation>
    <scope>NUCLEOTIDE SEQUENCE [LARGE SCALE GENOMIC DNA]</scope>
    <source>
        <strain evidence="2 3">UST030701-084</strain>
    </source>
</reference>
<keyword evidence="3" id="KW-1185">Reference proteome</keyword>
<evidence type="ECO:0000259" key="1">
    <source>
        <dbReference type="Pfam" id="PF24722"/>
    </source>
</evidence>
<dbReference type="RefSeq" id="WP_068220150.1">
    <property type="nucleotide sequence ID" value="NZ_CP139724.1"/>
</dbReference>
<dbReference type="InterPro" id="IPR056091">
    <property type="entry name" value="DUF7674"/>
</dbReference>
<accession>A0A150XB42</accession>
<protein>
    <recommendedName>
        <fullName evidence="1">DUF7674 domain-containing protein</fullName>
    </recommendedName>
</protein>
<feature type="domain" description="DUF7674" evidence="1">
    <location>
        <begin position="16"/>
        <end position="118"/>
    </location>
</feature>
<dbReference type="EMBL" id="LRPC01000012">
    <property type="protein sequence ID" value="KYG75949.1"/>
    <property type="molecule type" value="Genomic_DNA"/>
</dbReference>
<dbReference type="Pfam" id="PF24722">
    <property type="entry name" value="DUF7674"/>
    <property type="match status" value="1"/>
</dbReference>
<gene>
    <name evidence="2" type="ORF">AWW68_08965</name>
</gene>
<name>A0A150XB42_9BACT</name>
<sequence length="123" mass="14353">MNFIIVKPQLSKEELIELIIKEFPPTKEDILDEIYEGLIHLQVGVLADYTNQCIQKSRFDEVSRIFQFFDAVIDKVDSETDNAFYVSFLEHIDMDDGSNKQNEAIKLLPKKYLEAYKGLRNFS</sequence>
<evidence type="ECO:0000313" key="2">
    <source>
        <dbReference type="EMBL" id="KYG75949.1"/>
    </source>
</evidence>